<dbReference type="Gene3D" id="2.50.20.10">
    <property type="entry name" value="Lipoprotein localisation LolA/LolB/LppX"/>
    <property type="match status" value="1"/>
</dbReference>
<dbReference type="SUPFAM" id="SSF89392">
    <property type="entry name" value="Prokaryotic lipoproteins and lipoprotein localization factors"/>
    <property type="match status" value="1"/>
</dbReference>
<comment type="caution">
    <text evidence="2">The sequence shown here is derived from an EMBL/GenBank/DDBJ whole genome shotgun (WGS) entry which is preliminary data.</text>
</comment>
<dbReference type="Pfam" id="PF03548">
    <property type="entry name" value="LolA"/>
    <property type="match status" value="1"/>
</dbReference>
<name>A0A6N6VSA2_9HYPH</name>
<keyword evidence="2" id="KW-0449">Lipoprotein</keyword>
<proteinExistence type="predicted"/>
<dbReference type="InterPro" id="IPR029046">
    <property type="entry name" value="LolA/LolB/LppX"/>
</dbReference>
<evidence type="ECO:0000313" key="2">
    <source>
        <dbReference type="EMBL" id="KAB7742333.1"/>
    </source>
</evidence>
<dbReference type="CDD" id="cd16325">
    <property type="entry name" value="LolA"/>
    <property type="match status" value="1"/>
</dbReference>
<dbReference type="Proteomes" id="UP000468901">
    <property type="component" value="Unassembled WGS sequence"/>
</dbReference>
<keyword evidence="1" id="KW-0732">Signal</keyword>
<evidence type="ECO:0000256" key="1">
    <source>
        <dbReference type="ARBA" id="ARBA00022729"/>
    </source>
</evidence>
<gene>
    <name evidence="2" type="ORF">F2P47_03465</name>
</gene>
<dbReference type="AlphaFoldDB" id="A0A6N6VSA2"/>
<keyword evidence="3" id="KW-1185">Reference proteome</keyword>
<dbReference type="PANTHER" id="PTHR35869">
    <property type="entry name" value="OUTER-MEMBRANE LIPOPROTEIN CARRIER PROTEIN"/>
    <property type="match status" value="1"/>
</dbReference>
<accession>A0A6N6VSA2</accession>
<dbReference type="InterPro" id="IPR004564">
    <property type="entry name" value="OM_lipoprot_carrier_LolA-like"/>
</dbReference>
<dbReference type="PANTHER" id="PTHR35869:SF1">
    <property type="entry name" value="OUTER-MEMBRANE LIPOPROTEIN CARRIER PROTEIN"/>
    <property type="match status" value="1"/>
</dbReference>
<organism evidence="2 3">
    <name type="scientific">Parvibaculum sedimenti</name>
    <dbReference type="NCBI Taxonomy" id="2608632"/>
    <lineage>
        <taxon>Bacteria</taxon>
        <taxon>Pseudomonadati</taxon>
        <taxon>Pseudomonadota</taxon>
        <taxon>Alphaproteobacteria</taxon>
        <taxon>Hyphomicrobiales</taxon>
        <taxon>Parvibaculaceae</taxon>
        <taxon>Parvibaculum</taxon>
    </lineage>
</organism>
<protein>
    <submittedName>
        <fullName evidence="2">Outer membrane lipoprotein carrier protein LolA</fullName>
    </submittedName>
</protein>
<reference evidence="2 3" key="1">
    <citation type="submission" date="2019-09" db="EMBL/GenBank/DDBJ databases">
        <title>Parvibaculum sedimenti sp. nov., isolated from sediment.</title>
        <authorList>
            <person name="Wang Y."/>
        </authorList>
    </citation>
    <scope>NUCLEOTIDE SEQUENCE [LARGE SCALE GENOMIC DNA]</scope>
    <source>
        <strain evidence="2 3">HXT-9</strain>
    </source>
</reference>
<dbReference type="EMBL" id="WESC01000002">
    <property type="protein sequence ID" value="KAB7742333.1"/>
    <property type="molecule type" value="Genomic_DNA"/>
</dbReference>
<evidence type="ECO:0000313" key="3">
    <source>
        <dbReference type="Proteomes" id="UP000468901"/>
    </source>
</evidence>
<sequence>MSCPPFSGKRPSGRRPGFFISPQKANMLFFMRNLDQSRRVRQAMLVTAALIGIGALVLALASASVGVAHAATPGAEKARSLTAEDKADIEQVNAYLNGLTDLQGNFLQVGPDGSLAEGKFYLRRPGRLRFEYLPPQKTLVVADGTWVAVKDGFSAAQRYPIGSTPLSIILANKIDLNDKVRVLGVERQPGVLRVTLQDKSGDAPGSLTLVFDQPRLQLRQWMVTDAQGLQTTVALRNTRSGVRADNALFVLQDEQRPGAGKPK</sequence>